<proteinExistence type="inferred from homology"/>
<dbReference type="PANTHER" id="PTHR45947:SF3">
    <property type="entry name" value="SULFOQUINOVOSYL TRANSFERASE SQD2"/>
    <property type="match status" value="1"/>
</dbReference>
<dbReference type="OrthoDB" id="9802525at2"/>
<name>I3E0Z2_BACMT</name>
<comment type="similarity">
    <text evidence="1">Belongs to the glycosyltransferase group 1 family. Glycosyltransferase 4 subfamily.</text>
</comment>
<dbReference type="PANTHER" id="PTHR45947">
    <property type="entry name" value="SULFOQUINOVOSYL TRANSFERASE SQD2"/>
    <property type="match status" value="1"/>
</dbReference>
<feature type="domain" description="Glycosyl transferase family 1" evidence="2">
    <location>
        <begin position="192"/>
        <end position="349"/>
    </location>
</feature>
<evidence type="ECO:0000313" key="5">
    <source>
        <dbReference type="Proteomes" id="UP000010523"/>
    </source>
</evidence>
<dbReference type="SUPFAM" id="SSF53756">
    <property type="entry name" value="UDP-Glycosyltransferase/glycogen phosphorylase"/>
    <property type="match status" value="1"/>
</dbReference>
<accession>I3E0Z2</accession>
<dbReference type="GO" id="GO:0016758">
    <property type="term" value="F:hexosyltransferase activity"/>
    <property type="evidence" value="ECO:0007669"/>
    <property type="project" value="TreeGrafter"/>
</dbReference>
<sequence length="382" mass="44505">MRIALFSDTFYPQVNGVARTLKRLADHMEKRGIEYEIFVPELEEGIVYPNTHQFTSFPFLFYPECRTAIANPYNILKRVSDFSPDLVHVATPLTMGLYGIHAAKRLEIPMVASYHTHFDQYLKYYRLTWLSSLLWRYMKWFHTPFERIFVPSSDTKEYLEERGFHNLSIWSRGVDCYLFNPEKKNGYLRNRYQIKERYILLYVGRLSPEKDLQTLYKIIDEMPAEFQKEIHWVIAGDGPSYKEVYDHVKDKKNATLTGYLKGEELAMAYAEADLFVFPSTTETFGNVVLESLASGTPAIVADIGGVTGIVQNDVTGMICRSHDHKHFLEAIQQLLLNDAKRKTMEHSARTYALKQSWESIFDGLIEEYKEVIFKKKKMLLHA</sequence>
<dbReference type="AlphaFoldDB" id="I3E0Z2"/>
<gene>
    <name evidence="4" type="ORF">PB1_07377</name>
</gene>
<dbReference type="InterPro" id="IPR028098">
    <property type="entry name" value="Glyco_trans_4-like_N"/>
</dbReference>
<dbReference type="InterPro" id="IPR050194">
    <property type="entry name" value="Glycosyltransferase_grp1"/>
</dbReference>
<dbReference type="Proteomes" id="UP000010523">
    <property type="component" value="Unassembled WGS sequence"/>
</dbReference>
<keyword evidence="5" id="KW-1185">Reference proteome</keyword>
<dbReference type="EMBL" id="AFEU01000002">
    <property type="protein sequence ID" value="EIJ80163.1"/>
    <property type="molecule type" value="Genomic_DNA"/>
</dbReference>
<evidence type="ECO:0000256" key="1">
    <source>
        <dbReference type="ARBA" id="ARBA00009481"/>
    </source>
</evidence>
<comment type="caution">
    <text evidence="4">The sequence shown here is derived from an EMBL/GenBank/DDBJ whole genome shotgun (WGS) entry which is preliminary data.</text>
</comment>
<dbReference type="PATRIC" id="fig|997296.3.peg.1569"/>
<evidence type="ECO:0000259" key="3">
    <source>
        <dbReference type="Pfam" id="PF13439"/>
    </source>
</evidence>
<dbReference type="CDD" id="cd03814">
    <property type="entry name" value="GT4-like"/>
    <property type="match status" value="1"/>
</dbReference>
<dbReference type="eggNOG" id="COG0438">
    <property type="taxonomic scope" value="Bacteria"/>
</dbReference>
<dbReference type="Pfam" id="PF13439">
    <property type="entry name" value="Glyco_transf_4"/>
    <property type="match status" value="1"/>
</dbReference>
<organism evidence="4 5">
    <name type="scientific">Bacillus methanolicus PB1</name>
    <dbReference type="NCBI Taxonomy" id="997296"/>
    <lineage>
        <taxon>Bacteria</taxon>
        <taxon>Bacillati</taxon>
        <taxon>Bacillota</taxon>
        <taxon>Bacilli</taxon>
        <taxon>Bacillales</taxon>
        <taxon>Bacillaceae</taxon>
        <taxon>Bacillus</taxon>
    </lineage>
</organism>
<feature type="domain" description="Glycosyltransferase subfamily 4-like N-terminal" evidence="3">
    <location>
        <begin position="14"/>
        <end position="176"/>
    </location>
</feature>
<evidence type="ECO:0000313" key="4">
    <source>
        <dbReference type="EMBL" id="EIJ80163.1"/>
    </source>
</evidence>
<dbReference type="Pfam" id="PF00534">
    <property type="entry name" value="Glycos_transf_1"/>
    <property type="match status" value="1"/>
</dbReference>
<dbReference type="RefSeq" id="WP_003351589.1">
    <property type="nucleotide sequence ID" value="NZ_AFEU01000002.1"/>
</dbReference>
<dbReference type="Gene3D" id="3.40.50.2000">
    <property type="entry name" value="Glycogen Phosphorylase B"/>
    <property type="match status" value="2"/>
</dbReference>
<protein>
    <submittedName>
        <fullName evidence="4">Alpha-D-mannose-alpha(1-6)phosphatidyl myo-inositol monomannoside transferase</fullName>
    </submittedName>
</protein>
<dbReference type="InterPro" id="IPR001296">
    <property type="entry name" value="Glyco_trans_1"/>
</dbReference>
<keyword evidence="4" id="KW-0808">Transferase</keyword>
<dbReference type="STRING" id="997296.PB1_07377"/>
<evidence type="ECO:0000259" key="2">
    <source>
        <dbReference type="Pfam" id="PF00534"/>
    </source>
</evidence>
<reference evidence="4 5" key="1">
    <citation type="journal article" date="2012" name="Appl. Environ. Microbiol.">
        <title>Genome Sequence of Thermotolerant Bacillus methanolicus: Features and Regulation Related to Methylotrophy and Production of L-Lysine and L-Glutamate from Methanol.</title>
        <authorList>
            <person name="Heggeset T.M."/>
            <person name="Krog A."/>
            <person name="Balzer S."/>
            <person name="Wentzel A."/>
            <person name="Ellingsen T.E."/>
            <person name="Brautaset T."/>
        </authorList>
    </citation>
    <scope>NUCLEOTIDE SEQUENCE [LARGE SCALE GENOMIC DNA]</scope>
    <source>
        <strain evidence="4 5">PB1</strain>
    </source>
</reference>